<organism evidence="1 2">
    <name type="scientific">Aspergillus uvarum CBS 121591</name>
    <dbReference type="NCBI Taxonomy" id="1448315"/>
    <lineage>
        <taxon>Eukaryota</taxon>
        <taxon>Fungi</taxon>
        <taxon>Dikarya</taxon>
        <taxon>Ascomycota</taxon>
        <taxon>Pezizomycotina</taxon>
        <taxon>Eurotiomycetes</taxon>
        <taxon>Eurotiomycetidae</taxon>
        <taxon>Eurotiales</taxon>
        <taxon>Aspergillaceae</taxon>
        <taxon>Aspergillus</taxon>
        <taxon>Aspergillus subgen. Circumdati</taxon>
    </lineage>
</organism>
<protein>
    <submittedName>
        <fullName evidence="1">Uncharacterized protein</fullName>
    </submittedName>
</protein>
<name>A0A319BSV9_9EURO</name>
<gene>
    <name evidence="1" type="ORF">BO82DRAFT_348608</name>
</gene>
<dbReference type="VEuPathDB" id="FungiDB:BO82DRAFT_348608"/>
<evidence type="ECO:0000313" key="2">
    <source>
        <dbReference type="Proteomes" id="UP000248340"/>
    </source>
</evidence>
<sequence>MARDFELSVDDLSDESSFYGDDDDDEVKDLEHLVTSYDTGYYWTRIHPYSLNTIRQK</sequence>
<keyword evidence="2" id="KW-1185">Reference proteome</keyword>
<dbReference type="GeneID" id="37136578"/>
<evidence type="ECO:0000313" key="1">
    <source>
        <dbReference type="EMBL" id="PYH75765.1"/>
    </source>
</evidence>
<proteinExistence type="predicted"/>
<dbReference type="Proteomes" id="UP000248340">
    <property type="component" value="Unassembled WGS sequence"/>
</dbReference>
<accession>A0A319BSV9</accession>
<dbReference type="AlphaFoldDB" id="A0A319BSV9"/>
<dbReference type="EMBL" id="KZ821778">
    <property type="protein sequence ID" value="PYH75765.1"/>
    <property type="molecule type" value="Genomic_DNA"/>
</dbReference>
<feature type="non-terminal residue" evidence="1">
    <location>
        <position position="57"/>
    </location>
</feature>
<reference evidence="1 2" key="1">
    <citation type="submission" date="2016-12" db="EMBL/GenBank/DDBJ databases">
        <title>The genomes of Aspergillus section Nigri reveals drivers in fungal speciation.</title>
        <authorList>
            <consortium name="DOE Joint Genome Institute"/>
            <person name="Vesth T.C."/>
            <person name="Nybo J."/>
            <person name="Theobald S."/>
            <person name="Brandl J."/>
            <person name="Frisvad J.C."/>
            <person name="Nielsen K.F."/>
            <person name="Lyhne E.K."/>
            <person name="Kogle M.E."/>
            <person name="Kuo A."/>
            <person name="Riley R."/>
            <person name="Clum A."/>
            <person name="Nolan M."/>
            <person name="Lipzen A."/>
            <person name="Salamov A."/>
            <person name="Henrissat B."/>
            <person name="Wiebenga A."/>
            <person name="De Vries R.P."/>
            <person name="Grigoriev I.V."/>
            <person name="Mortensen U.H."/>
            <person name="Andersen M.R."/>
            <person name="Baker S.E."/>
        </authorList>
    </citation>
    <scope>NUCLEOTIDE SEQUENCE [LARGE SCALE GENOMIC DNA]</scope>
    <source>
        <strain evidence="1 2">CBS 121591</strain>
    </source>
</reference>
<dbReference type="RefSeq" id="XP_025485965.1">
    <property type="nucleotide sequence ID" value="XM_025633837.1"/>
</dbReference>